<comment type="function">
    <text evidence="4">Component of the ESCRT-II complex (endosomal sorting complex required for transport II), which is required for multivesicular body (MVB) formation and sorting of endosomal cargo proteins into MVBs.</text>
</comment>
<comment type="subcellular location">
    <subcellularLocation>
        <location evidence="4">Cytoplasm</location>
    </subcellularLocation>
    <subcellularLocation>
        <location evidence="4">Endosome</location>
    </subcellularLocation>
</comment>
<evidence type="ECO:0000256" key="3">
    <source>
        <dbReference type="ARBA" id="ARBA00022833"/>
    </source>
</evidence>
<reference evidence="7 8" key="1">
    <citation type="journal article" date="2020" name="ISME J.">
        <title>Uncovering the hidden diversity of litter-decomposition mechanisms in mushroom-forming fungi.</title>
        <authorList>
            <person name="Floudas D."/>
            <person name="Bentzer J."/>
            <person name="Ahren D."/>
            <person name="Johansson T."/>
            <person name="Persson P."/>
            <person name="Tunlid A."/>
        </authorList>
    </citation>
    <scope>NUCLEOTIDE SEQUENCE [LARGE SCALE GENOMIC DNA]</scope>
    <source>
        <strain evidence="7 8">CBS 406.79</strain>
    </source>
</reference>
<evidence type="ECO:0000313" key="8">
    <source>
        <dbReference type="Proteomes" id="UP000518752"/>
    </source>
</evidence>
<dbReference type="PROSITE" id="PS51495">
    <property type="entry name" value="GLUE"/>
    <property type="match status" value="1"/>
</dbReference>
<keyword evidence="4" id="KW-0813">Transport</keyword>
<keyword evidence="2" id="KW-0863">Zinc-finger</keyword>
<dbReference type="Gene3D" id="2.30.29.30">
    <property type="entry name" value="Pleckstrin-homology domain (PH domain)/Phosphotyrosine-binding domain (PTB)"/>
    <property type="match status" value="1"/>
</dbReference>
<evidence type="ECO:0000256" key="5">
    <source>
        <dbReference type="SAM" id="MobiDB-lite"/>
    </source>
</evidence>
<dbReference type="InterPro" id="IPR001876">
    <property type="entry name" value="Znf_RanBP2"/>
</dbReference>
<dbReference type="InterPro" id="IPR021648">
    <property type="entry name" value="GLUE_dom"/>
</dbReference>
<evidence type="ECO:0000256" key="1">
    <source>
        <dbReference type="ARBA" id="ARBA00022723"/>
    </source>
</evidence>
<dbReference type="EMBL" id="JAACJN010000091">
    <property type="protein sequence ID" value="KAF5376389.1"/>
    <property type="molecule type" value="Genomic_DNA"/>
</dbReference>
<comment type="subunit">
    <text evidence="4">Component of the endosomal sorting complex required for transport II (ESCRT-II).</text>
</comment>
<dbReference type="GO" id="GO:0043328">
    <property type="term" value="P:protein transport to vacuole involved in ubiquitin-dependent protein catabolic process via the multivesicular body sorting pathway"/>
    <property type="evidence" value="ECO:0007669"/>
    <property type="project" value="UniProtKB-UniRule"/>
</dbReference>
<dbReference type="SUPFAM" id="SSF90209">
    <property type="entry name" value="Ran binding protein zinc finger-like"/>
    <property type="match status" value="1"/>
</dbReference>
<dbReference type="PANTHER" id="PTHR13128">
    <property type="entry name" value="VACUOLAR PROTEIN-SORTING-ASSOCIATED PROTEIN 36"/>
    <property type="match status" value="1"/>
</dbReference>
<dbReference type="InterPro" id="IPR036443">
    <property type="entry name" value="Znf_RanBP2_sf"/>
</dbReference>
<keyword evidence="8" id="KW-1185">Reference proteome</keyword>
<keyword evidence="4" id="KW-0653">Protein transport</keyword>
<dbReference type="InterPro" id="IPR037855">
    <property type="entry name" value="Vps36"/>
</dbReference>
<evidence type="ECO:0000259" key="6">
    <source>
        <dbReference type="PROSITE" id="PS51495"/>
    </source>
</evidence>
<evidence type="ECO:0000313" key="7">
    <source>
        <dbReference type="EMBL" id="KAF5376389.1"/>
    </source>
</evidence>
<evidence type="ECO:0000256" key="4">
    <source>
        <dbReference type="RuleBase" id="RU367095"/>
    </source>
</evidence>
<keyword evidence="4" id="KW-0967">Endosome</keyword>
<dbReference type="SMART" id="SM00547">
    <property type="entry name" value="ZnF_RBZ"/>
    <property type="match status" value="2"/>
</dbReference>
<dbReference type="GO" id="GO:0000814">
    <property type="term" value="C:ESCRT II complex"/>
    <property type="evidence" value="ECO:0007669"/>
    <property type="project" value="UniProtKB-UniRule"/>
</dbReference>
<evidence type="ECO:0000256" key="2">
    <source>
        <dbReference type="ARBA" id="ARBA00022771"/>
    </source>
</evidence>
<proteinExistence type="inferred from homology"/>
<comment type="similarity">
    <text evidence="4">Belongs to the VPS36 family.</text>
</comment>
<comment type="caution">
    <text evidence="7">The sequence shown here is derived from an EMBL/GenBank/DDBJ whole genome shotgun (WGS) entry which is preliminary data.</text>
</comment>
<sequence>MALARFTKPVDGTIPIQALLYPDEELISSQDGVGIYDGLQKSPEHQNGTVHITNHRLFYIDASKKTSSRSFAMDLEHVSQTDYYAGLFTSSSKVTLHLHVENTEVIAAERAGISGFESWECEVCAYRNPPGLSPSAAKICGLCGVPRNSTAAGSSSVIISTSLPSSVSTSAIPLTDTSDRKPSSVPCPACTFLNHSSMKTCEICDTPLPRTTSSTSAVAAGIGTTKSAPATRPQHPD</sequence>
<dbReference type="GO" id="GO:0043130">
    <property type="term" value="F:ubiquitin binding"/>
    <property type="evidence" value="ECO:0007669"/>
    <property type="project" value="UniProtKB-UniRule"/>
</dbReference>
<keyword evidence="3" id="KW-0862">Zinc</keyword>
<dbReference type="OrthoDB" id="271448at2759"/>
<dbReference type="Pfam" id="PF11605">
    <property type="entry name" value="Vps36_ESCRT-II"/>
    <property type="match status" value="1"/>
</dbReference>
<dbReference type="InterPro" id="IPR011993">
    <property type="entry name" value="PH-like_dom_sf"/>
</dbReference>
<accession>A0A8H5M0R1</accession>
<dbReference type="SUPFAM" id="SSF50729">
    <property type="entry name" value="PH domain-like"/>
    <property type="match status" value="1"/>
</dbReference>
<feature type="domain" description="GLUE N-terminal" evidence="6">
    <location>
        <begin position="10"/>
        <end position="237"/>
    </location>
</feature>
<keyword evidence="1" id="KW-0479">Metal-binding</keyword>
<gene>
    <name evidence="7" type="ORF">D9757_008655</name>
</gene>
<organism evidence="7 8">
    <name type="scientific">Collybiopsis confluens</name>
    <dbReference type="NCBI Taxonomy" id="2823264"/>
    <lineage>
        <taxon>Eukaryota</taxon>
        <taxon>Fungi</taxon>
        <taxon>Dikarya</taxon>
        <taxon>Basidiomycota</taxon>
        <taxon>Agaricomycotina</taxon>
        <taxon>Agaricomycetes</taxon>
        <taxon>Agaricomycetidae</taxon>
        <taxon>Agaricales</taxon>
        <taxon>Marasmiineae</taxon>
        <taxon>Omphalotaceae</taxon>
        <taxon>Collybiopsis</taxon>
    </lineage>
</organism>
<dbReference type="AlphaFoldDB" id="A0A8H5M0R1"/>
<dbReference type="Gene3D" id="2.30.30.380">
    <property type="entry name" value="Zn-finger domain of Sec23/24"/>
    <property type="match status" value="1"/>
</dbReference>
<dbReference type="GO" id="GO:0031902">
    <property type="term" value="C:late endosome membrane"/>
    <property type="evidence" value="ECO:0007669"/>
    <property type="project" value="UniProtKB-UniRule"/>
</dbReference>
<feature type="region of interest" description="Disordered" evidence="5">
    <location>
        <begin position="215"/>
        <end position="237"/>
    </location>
</feature>
<dbReference type="Gene3D" id="4.10.1060.10">
    <property type="entry name" value="Zinc finger, RanBP2-type"/>
    <property type="match status" value="1"/>
</dbReference>
<protein>
    <recommendedName>
        <fullName evidence="4">Vacuolar protein-sorting-associated protein 36</fullName>
    </recommendedName>
    <alternativeName>
        <fullName evidence="4">ESCRT-II complex subunit VPS36</fullName>
    </alternativeName>
</protein>
<dbReference type="PANTHER" id="PTHR13128:SF12">
    <property type="entry name" value="VACUOLAR PROTEIN-SORTING-ASSOCIATED PROTEIN 36"/>
    <property type="match status" value="1"/>
</dbReference>
<dbReference type="Proteomes" id="UP000518752">
    <property type="component" value="Unassembled WGS sequence"/>
</dbReference>
<keyword evidence="4" id="KW-0963">Cytoplasm</keyword>
<name>A0A8H5M0R1_9AGAR</name>
<dbReference type="GO" id="GO:0008270">
    <property type="term" value="F:zinc ion binding"/>
    <property type="evidence" value="ECO:0007669"/>
    <property type="project" value="UniProtKB-KW"/>
</dbReference>
<dbReference type="GO" id="GO:0032266">
    <property type="term" value="F:phosphatidylinositol-3-phosphate binding"/>
    <property type="evidence" value="ECO:0007669"/>
    <property type="project" value="UniProtKB-UniRule"/>
</dbReference>